<comment type="caution">
    <text evidence="1">The sequence shown here is derived from an EMBL/GenBank/DDBJ whole genome shotgun (WGS) entry which is preliminary data.</text>
</comment>
<name>A0A3M9MEH9_9MICO</name>
<reference evidence="1 2" key="1">
    <citation type="submission" date="2018-11" db="EMBL/GenBank/DDBJ databases">
        <title>Draft genome of Simplicispira Flexivirga sp. BO-16.</title>
        <authorList>
            <person name="Im W.T."/>
        </authorList>
    </citation>
    <scope>NUCLEOTIDE SEQUENCE [LARGE SCALE GENOMIC DNA]</scope>
    <source>
        <strain evidence="1 2">BO-16</strain>
    </source>
</reference>
<accession>A0A3M9MEH9</accession>
<dbReference type="RefSeq" id="WP_123270700.1">
    <property type="nucleotide sequence ID" value="NZ_RJJQ01000004.1"/>
</dbReference>
<gene>
    <name evidence="1" type="ORF">EFY87_06760</name>
</gene>
<dbReference type="InterPro" id="IPR024747">
    <property type="entry name" value="Pyridox_Oxase-rel"/>
</dbReference>
<dbReference type="OrthoDB" id="116031at2"/>
<dbReference type="Gene3D" id="2.30.110.10">
    <property type="entry name" value="Electron Transport, Fmn-binding Protein, Chain A"/>
    <property type="match status" value="1"/>
</dbReference>
<protein>
    <submittedName>
        <fullName evidence="1">Pyridoxamine 5'-phosphate oxidase family protein</fullName>
    </submittedName>
</protein>
<sequence length="211" mass="22649">MTRTDPTRIPELMSRDRGLLDALLDATVLAHVAFVTADGTPGVLPTAAIRWGDELLVHGSTGSRWMRLAAGAPAVVSIAVVDGVTVARSAFESSLLYRSAVLFGSFRRLEAQEKARALAAVTDRLIPGRVAEVRGSTPRELAATMVLAMPIREWSLRVSDDWAEDPEHDVAGDAWAGQVRFGDRPATVLGAPDLRAGIPVPLSVQDLRARH</sequence>
<dbReference type="EMBL" id="RJJQ01000004">
    <property type="protein sequence ID" value="RNI23959.1"/>
    <property type="molecule type" value="Genomic_DNA"/>
</dbReference>
<dbReference type="AlphaFoldDB" id="A0A3M9MEH9"/>
<dbReference type="Pfam" id="PF12900">
    <property type="entry name" value="Pyridox_ox_2"/>
    <property type="match status" value="1"/>
</dbReference>
<dbReference type="Proteomes" id="UP000271678">
    <property type="component" value="Unassembled WGS sequence"/>
</dbReference>
<dbReference type="SUPFAM" id="SSF50475">
    <property type="entry name" value="FMN-binding split barrel"/>
    <property type="match status" value="1"/>
</dbReference>
<evidence type="ECO:0000313" key="1">
    <source>
        <dbReference type="EMBL" id="RNI23959.1"/>
    </source>
</evidence>
<evidence type="ECO:0000313" key="2">
    <source>
        <dbReference type="Proteomes" id="UP000271678"/>
    </source>
</evidence>
<dbReference type="InterPro" id="IPR012349">
    <property type="entry name" value="Split_barrel_FMN-bd"/>
</dbReference>
<keyword evidence="2" id="KW-1185">Reference proteome</keyword>
<proteinExistence type="predicted"/>
<dbReference type="PANTHER" id="PTHR34071:SF2">
    <property type="entry name" value="FLAVIN-NUCLEOTIDE-BINDING PROTEIN"/>
    <property type="match status" value="1"/>
</dbReference>
<organism evidence="1 2">
    <name type="scientific">Flexivirga caeni</name>
    <dbReference type="NCBI Taxonomy" id="2294115"/>
    <lineage>
        <taxon>Bacteria</taxon>
        <taxon>Bacillati</taxon>
        <taxon>Actinomycetota</taxon>
        <taxon>Actinomycetes</taxon>
        <taxon>Micrococcales</taxon>
        <taxon>Dermacoccaceae</taxon>
        <taxon>Flexivirga</taxon>
    </lineage>
</organism>
<dbReference type="PANTHER" id="PTHR34071">
    <property type="entry name" value="5-NITROIMIDAZOLE ANTIBIOTICS RESISTANCE PROTEIN, NIMA-FAMILY-RELATED PROTEIN-RELATED"/>
    <property type="match status" value="1"/>
</dbReference>